<organism evidence="1 2">
    <name type="scientific">Paenibacillus ginsengarvi</name>
    <dbReference type="NCBI Taxonomy" id="400777"/>
    <lineage>
        <taxon>Bacteria</taxon>
        <taxon>Bacillati</taxon>
        <taxon>Bacillota</taxon>
        <taxon>Bacilli</taxon>
        <taxon>Bacillales</taxon>
        <taxon>Paenibacillaceae</taxon>
        <taxon>Paenibacillus</taxon>
    </lineage>
</organism>
<name>A0A3B0AQK5_9BACL</name>
<accession>A0A3B0AQK5</accession>
<evidence type="ECO:0000313" key="1">
    <source>
        <dbReference type="EMBL" id="RKN62888.1"/>
    </source>
</evidence>
<dbReference type="RefSeq" id="WP_120751857.1">
    <property type="nucleotide sequence ID" value="NZ_RBAH01000047.1"/>
</dbReference>
<dbReference type="InterPro" id="IPR058600">
    <property type="entry name" value="YhjD-like"/>
</dbReference>
<evidence type="ECO:0000313" key="2">
    <source>
        <dbReference type="Proteomes" id="UP000282311"/>
    </source>
</evidence>
<dbReference type="OrthoDB" id="2910298at2"/>
<dbReference type="Pfam" id="PF26325">
    <property type="entry name" value="YhjD"/>
    <property type="match status" value="1"/>
</dbReference>
<dbReference type="Proteomes" id="UP000282311">
    <property type="component" value="Unassembled WGS sequence"/>
</dbReference>
<comment type="caution">
    <text evidence="1">The sequence shown here is derived from an EMBL/GenBank/DDBJ whole genome shotgun (WGS) entry which is preliminary data.</text>
</comment>
<protein>
    <submittedName>
        <fullName evidence="1">Uncharacterized protein</fullName>
    </submittedName>
</protein>
<keyword evidence="2" id="KW-1185">Reference proteome</keyword>
<sequence>MSVHLAERAAMSQEDMHLLRNLIVLPVVLSAFESDLVLFESNPNLTSYRALAVRTIARIRSDMQRLTDNLRKRGIEVFAEKRNENGINRAFTYQGKRGMYALRWGTFDTEIALLTDYYLGNLAESAD</sequence>
<proteinExistence type="predicted"/>
<reference evidence="1 2" key="1">
    <citation type="journal article" date="2007" name="Int. J. Syst. Evol. Microbiol.">
        <title>Paenibacillus ginsengarvi sp. nov., isolated from soil from ginseng cultivation.</title>
        <authorList>
            <person name="Yoon M.H."/>
            <person name="Ten L.N."/>
            <person name="Im W.T."/>
        </authorList>
    </citation>
    <scope>NUCLEOTIDE SEQUENCE [LARGE SCALE GENOMIC DNA]</scope>
    <source>
        <strain evidence="1 2">KCTC 13059</strain>
    </source>
</reference>
<gene>
    <name evidence="1" type="ORF">D7M11_34730</name>
</gene>
<dbReference type="AlphaFoldDB" id="A0A3B0AQK5"/>
<dbReference type="EMBL" id="RBAH01000047">
    <property type="protein sequence ID" value="RKN62888.1"/>
    <property type="molecule type" value="Genomic_DNA"/>
</dbReference>